<feature type="transmembrane region" description="Helical" evidence="1">
    <location>
        <begin position="174"/>
        <end position="194"/>
    </location>
</feature>
<feature type="transmembrane region" description="Helical" evidence="1">
    <location>
        <begin position="12"/>
        <end position="36"/>
    </location>
</feature>
<organism evidence="3 4">
    <name type="scientific">Bacteroides sedimenti</name>
    <dbReference type="NCBI Taxonomy" id="2136147"/>
    <lineage>
        <taxon>Bacteria</taxon>
        <taxon>Pseudomonadati</taxon>
        <taxon>Bacteroidota</taxon>
        <taxon>Bacteroidia</taxon>
        <taxon>Bacteroidales</taxon>
        <taxon>Bacteroidaceae</taxon>
        <taxon>Bacteroides</taxon>
    </lineage>
</organism>
<feature type="transmembrane region" description="Helical" evidence="1">
    <location>
        <begin position="232"/>
        <end position="253"/>
    </location>
</feature>
<dbReference type="PANTHER" id="PTHR37312:SF1">
    <property type="entry name" value="MEMBRANE-BOUND ACYLTRANSFERASE YKRP-RELATED"/>
    <property type="match status" value="1"/>
</dbReference>
<keyword evidence="4" id="KW-1185">Reference proteome</keyword>
<keyword evidence="1" id="KW-0812">Transmembrane</keyword>
<feature type="transmembrane region" description="Helical" evidence="1">
    <location>
        <begin position="84"/>
        <end position="104"/>
    </location>
</feature>
<sequence>MYSMKQYDYITLSKALGIILVVVGHFTSTVYMPAYYIEMKNLIFSFHMPLFMVLSGFLFQMSLRSKPDKISLLPFLKKKFNRLMVPYFFISALIALLNFALGFFMPVKRSVDWRYLVEILYTNVGGSAVFLWFVYTLFVIFAISILCMRSKGGIFILGTLSLLLYFIPLPQIFYLSFVHSFIVYFWGGMLLFLLTDRPKKHYSVSYSLIALLVLVLAYLIRESVPVGFTKQILNLICGFAGSYMVICVAYISQDKSKWLMALGKYSAYIYLLHMAGVYMVRVVFEKIVIFTPVCYGIALVAAVIAGLLIPLLVTKNIIYRNKALTFLMGGK</sequence>
<gene>
    <name evidence="3" type="ORF">BSYN_05600</name>
</gene>
<dbReference type="Proteomes" id="UP001496674">
    <property type="component" value="Chromosome"/>
</dbReference>
<feature type="transmembrane region" description="Helical" evidence="1">
    <location>
        <begin position="290"/>
        <end position="313"/>
    </location>
</feature>
<proteinExistence type="predicted"/>
<feature type="transmembrane region" description="Helical" evidence="1">
    <location>
        <begin position="42"/>
        <end position="63"/>
    </location>
</feature>
<feature type="transmembrane region" description="Helical" evidence="1">
    <location>
        <begin position="152"/>
        <end position="168"/>
    </location>
</feature>
<keyword evidence="1" id="KW-0472">Membrane</keyword>
<dbReference type="EMBL" id="AP028055">
    <property type="protein sequence ID" value="BEG98295.1"/>
    <property type="molecule type" value="Genomic_DNA"/>
</dbReference>
<evidence type="ECO:0000259" key="2">
    <source>
        <dbReference type="Pfam" id="PF01757"/>
    </source>
</evidence>
<evidence type="ECO:0000313" key="3">
    <source>
        <dbReference type="EMBL" id="BEG98295.1"/>
    </source>
</evidence>
<accession>A0ABM8IDE6</accession>
<keyword evidence="1" id="KW-1133">Transmembrane helix</keyword>
<feature type="transmembrane region" description="Helical" evidence="1">
    <location>
        <begin position="265"/>
        <end position="284"/>
    </location>
</feature>
<protein>
    <recommendedName>
        <fullName evidence="2">Acyltransferase 3 domain-containing protein</fullName>
    </recommendedName>
</protein>
<feature type="transmembrane region" description="Helical" evidence="1">
    <location>
        <begin position="124"/>
        <end position="145"/>
    </location>
</feature>
<feature type="transmembrane region" description="Helical" evidence="1">
    <location>
        <begin position="201"/>
        <end position="220"/>
    </location>
</feature>
<reference evidence="3 4" key="1">
    <citation type="submission" date="2023-04" db="EMBL/GenBank/DDBJ databases">
        <title>Draft genome sequence of acteroides sedimenti strain YN3PY1.</title>
        <authorList>
            <person name="Yoshida N."/>
        </authorList>
    </citation>
    <scope>NUCLEOTIDE SEQUENCE [LARGE SCALE GENOMIC DNA]</scope>
    <source>
        <strain evidence="3 4">YN3PY1</strain>
    </source>
</reference>
<feature type="domain" description="Acyltransferase 3" evidence="2">
    <location>
        <begin position="8"/>
        <end position="306"/>
    </location>
</feature>
<dbReference type="PANTHER" id="PTHR37312">
    <property type="entry name" value="MEMBRANE-BOUND ACYLTRANSFERASE YKRP-RELATED"/>
    <property type="match status" value="1"/>
</dbReference>
<dbReference type="Pfam" id="PF01757">
    <property type="entry name" value="Acyl_transf_3"/>
    <property type="match status" value="1"/>
</dbReference>
<dbReference type="InterPro" id="IPR052734">
    <property type="entry name" value="Nod_factor_acetyltransferase"/>
</dbReference>
<evidence type="ECO:0000256" key="1">
    <source>
        <dbReference type="SAM" id="Phobius"/>
    </source>
</evidence>
<name>A0ABM8IDE6_9BACE</name>
<dbReference type="InterPro" id="IPR002656">
    <property type="entry name" value="Acyl_transf_3_dom"/>
</dbReference>
<evidence type="ECO:0000313" key="4">
    <source>
        <dbReference type="Proteomes" id="UP001496674"/>
    </source>
</evidence>